<protein>
    <recommendedName>
        <fullName evidence="2">non-specific serine/threonine protein kinase</fullName>
        <ecNumber evidence="2">2.7.11.1</ecNumber>
    </recommendedName>
</protein>
<evidence type="ECO:0000256" key="1">
    <source>
        <dbReference type="ARBA" id="ARBA00004496"/>
    </source>
</evidence>
<accession>A0AAD5XVF7</accession>
<feature type="compositionally biased region" description="Low complexity" evidence="7">
    <location>
        <begin position="393"/>
        <end position="425"/>
    </location>
</feature>
<proteinExistence type="predicted"/>
<dbReference type="InterPro" id="IPR050629">
    <property type="entry name" value="STE20/SPS1-PAK"/>
</dbReference>
<evidence type="ECO:0000256" key="7">
    <source>
        <dbReference type="SAM" id="MobiDB-lite"/>
    </source>
</evidence>
<evidence type="ECO:0000256" key="3">
    <source>
        <dbReference type="ARBA" id="ARBA00022490"/>
    </source>
</evidence>
<evidence type="ECO:0000259" key="9">
    <source>
        <dbReference type="PROSITE" id="PS50219"/>
    </source>
</evidence>
<dbReference type="PROSITE" id="PS50011">
    <property type="entry name" value="PROTEIN_KINASE_DOM"/>
    <property type="match status" value="1"/>
</dbReference>
<reference evidence="10" key="1">
    <citation type="submission" date="2020-05" db="EMBL/GenBank/DDBJ databases">
        <title>Phylogenomic resolution of chytrid fungi.</title>
        <authorList>
            <person name="Stajich J.E."/>
            <person name="Amses K."/>
            <person name="Simmons R."/>
            <person name="Seto K."/>
            <person name="Myers J."/>
            <person name="Bonds A."/>
            <person name="Quandt C.A."/>
            <person name="Barry K."/>
            <person name="Liu P."/>
            <person name="Grigoriev I."/>
            <person name="Longcore J.E."/>
            <person name="James T.Y."/>
        </authorList>
    </citation>
    <scope>NUCLEOTIDE SEQUENCE</scope>
    <source>
        <strain evidence="10">JEL0379</strain>
    </source>
</reference>
<dbReference type="PANTHER" id="PTHR48012">
    <property type="entry name" value="STERILE20-LIKE KINASE, ISOFORM B-RELATED"/>
    <property type="match status" value="1"/>
</dbReference>
<dbReference type="PROSITE" id="PS50219">
    <property type="entry name" value="CNH"/>
    <property type="match status" value="1"/>
</dbReference>
<comment type="caution">
    <text evidence="10">The sequence shown here is derived from an EMBL/GenBank/DDBJ whole genome shotgun (WGS) entry which is preliminary data.</text>
</comment>
<dbReference type="Proteomes" id="UP001212152">
    <property type="component" value="Unassembled WGS sequence"/>
</dbReference>
<keyword evidence="5 6" id="KW-0067">ATP-binding</keyword>
<dbReference type="Pfam" id="PF00069">
    <property type="entry name" value="Pkinase"/>
    <property type="match status" value="1"/>
</dbReference>
<feature type="compositionally biased region" description="Acidic residues" evidence="7">
    <location>
        <begin position="324"/>
        <end position="340"/>
    </location>
</feature>
<sequence length="804" mass="88951">MSAKRTLSGIATKEDPDTLYELMEHIGTGSYGEVFKARSRITGEMAAIKVIKLEAGEELDEVLHEVNFLRDCNHRNVVSYIGCYMKRGTVKGQKHIWIVMEFCGGGSVEAAYKGLRGPLTEQEVACIIRESLTGLSFLHSCNKMHRDIKCGNILMTESGAIKIADFGVSTQLTRTFSKRHTFIGTPYWMAPEVITAEQQGTAYDSQADIWSLGITAMEMAECSPPMFDMHPMRVLFMIPKLDPPKLKDTSGKWSAEFRDFLHVCLEKDPDKRPTADQLLQHPFMKPIGNAAAIVTELVERTREARRQRAAQQGTKNPLFAQAGADDDEDEDEDDDEEDEETRAKGETVKKRATTQKVEVVGPATNSPAMPAFDRLTIDSRDSKTNTINSIGRSSSTSPASTTSTTTTVSATTPTIPTLSPTIESTGSSSAAIDDREMTLKKLPTQHPKDESIAFAPFVPPPAAAPAGTPGGVNVDSRGGTLDKAAKKPVFKASRMCRLTIQVNCAEFLGDTLLLGTDDGLFGFETKDKDSKMIPLSTRRYEQINALEDLNIIISRSGKYDMVATHDLTSTTKFKRKQKFETETKLKKMKETKGCQFYSIAKIKTSIYLCVATPKSLLVLKWAPHPLNRFMKLKEIMVDFRVTSLDITESPTGELRLYAGTATRFKVVDLQTVTVEEIVVPGVSEDKLGQPVRGVLYEGLFVLCYEHMGIMTKLHLNMKENRTLTWRSPLTFADRLGTEYLVAGSSGVVDVINSDTGKIVHVFETKRDKIRSLGLLVCKGEKLFLLAEEEKDGMKTASIILIEVS</sequence>
<dbReference type="AlphaFoldDB" id="A0AAD5XVF7"/>
<evidence type="ECO:0000256" key="6">
    <source>
        <dbReference type="PROSITE-ProRule" id="PRU10141"/>
    </source>
</evidence>
<dbReference type="GO" id="GO:0004674">
    <property type="term" value="F:protein serine/threonine kinase activity"/>
    <property type="evidence" value="ECO:0007669"/>
    <property type="project" value="UniProtKB-EC"/>
</dbReference>
<feature type="region of interest" description="Disordered" evidence="7">
    <location>
        <begin position="303"/>
        <end position="430"/>
    </location>
</feature>
<dbReference type="FunFam" id="1.10.510.10:FF:000837">
    <property type="entry name" value="STE family protein kinase"/>
    <property type="match status" value="1"/>
</dbReference>
<comment type="subcellular location">
    <subcellularLocation>
        <location evidence="1">Cytoplasm</location>
    </subcellularLocation>
</comment>
<dbReference type="SUPFAM" id="SSF56112">
    <property type="entry name" value="Protein kinase-like (PK-like)"/>
    <property type="match status" value="1"/>
</dbReference>
<dbReference type="InterPro" id="IPR017441">
    <property type="entry name" value="Protein_kinase_ATP_BS"/>
</dbReference>
<evidence type="ECO:0000259" key="8">
    <source>
        <dbReference type="PROSITE" id="PS50011"/>
    </source>
</evidence>
<feature type="domain" description="Protein kinase" evidence="8">
    <location>
        <begin position="20"/>
        <end position="284"/>
    </location>
</feature>
<dbReference type="Pfam" id="PF00780">
    <property type="entry name" value="CNH"/>
    <property type="match status" value="1"/>
</dbReference>
<keyword evidence="11" id="KW-1185">Reference proteome</keyword>
<dbReference type="PANTHER" id="PTHR48012:SF18">
    <property type="entry name" value="HAPPYHOUR, ISOFORM A"/>
    <property type="match status" value="1"/>
</dbReference>
<dbReference type="GO" id="GO:0005737">
    <property type="term" value="C:cytoplasm"/>
    <property type="evidence" value="ECO:0007669"/>
    <property type="project" value="UniProtKB-SubCell"/>
</dbReference>
<dbReference type="SMART" id="SM00036">
    <property type="entry name" value="CNH"/>
    <property type="match status" value="1"/>
</dbReference>
<dbReference type="EC" id="2.7.11.1" evidence="2"/>
<dbReference type="SMART" id="SM00220">
    <property type="entry name" value="S_TKc"/>
    <property type="match status" value="1"/>
</dbReference>
<evidence type="ECO:0000256" key="5">
    <source>
        <dbReference type="ARBA" id="ARBA00022840"/>
    </source>
</evidence>
<dbReference type="InterPro" id="IPR001180">
    <property type="entry name" value="CNH_dom"/>
</dbReference>
<feature type="binding site" evidence="6">
    <location>
        <position position="49"/>
    </location>
    <ligand>
        <name>ATP</name>
        <dbReference type="ChEBI" id="CHEBI:30616"/>
    </ligand>
</feature>
<organism evidence="10 11">
    <name type="scientific">Geranomyces variabilis</name>
    <dbReference type="NCBI Taxonomy" id="109894"/>
    <lineage>
        <taxon>Eukaryota</taxon>
        <taxon>Fungi</taxon>
        <taxon>Fungi incertae sedis</taxon>
        <taxon>Chytridiomycota</taxon>
        <taxon>Chytridiomycota incertae sedis</taxon>
        <taxon>Chytridiomycetes</taxon>
        <taxon>Spizellomycetales</taxon>
        <taxon>Powellomycetaceae</taxon>
        <taxon>Geranomyces</taxon>
    </lineage>
</organism>
<dbReference type="InterPro" id="IPR000719">
    <property type="entry name" value="Prot_kinase_dom"/>
</dbReference>
<dbReference type="InterPro" id="IPR011009">
    <property type="entry name" value="Kinase-like_dom_sf"/>
</dbReference>
<dbReference type="GO" id="GO:0005524">
    <property type="term" value="F:ATP binding"/>
    <property type="evidence" value="ECO:0007669"/>
    <property type="project" value="UniProtKB-UniRule"/>
</dbReference>
<keyword evidence="4 6" id="KW-0547">Nucleotide-binding</keyword>
<dbReference type="PROSITE" id="PS00107">
    <property type="entry name" value="PROTEIN_KINASE_ATP"/>
    <property type="match status" value="1"/>
</dbReference>
<dbReference type="Gene3D" id="1.10.510.10">
    <property type="entry name" value="Transferase(Phosphotransferase) domain 1"/>
    <property type="match status" value="1"/>
</dbReference>
<keyword evidence="3" id="KW-0963">Cytoplasm</keyword>
<dbReference type="GO" id="GO:0035556">
    <property type="term" value="P:intracellular signal transduction"/>
    <property type="evidence" value="ECO:0007669"/>
    <property type="project" value="TreeGrafter"/>
</dbReference>
<evidence type="ECO:0000313" key="11">
    <source>
        <dbReference type="Proteomes" id="UP001212152"/>
    </source>
</evidence>
<evidence type="ECO:0000313" key="10">
    <source>
        <dbReference type="EMBL" id="KAJ3184298.1"/>
    </source>
</evidence>
<evidence type="ECO:0000256" key="2">
    <source>
        <dbReference type="ARBA" id="ARBA00012513"/>
    </source>
</evidence>
<feature type="domain" description="CNH" evidence="9">
    <location>
        <begin position="499"/>
        <end position="777"/>
    </location>
</feature>
<dbReference type="EMBL" id="JADGJQ010000004">
    <property type="protein sequence ID" value="KAJ3184298.1"/>
    <property type="molecule type" value="Genomic_DNA"/>
</dbReference>
<name>A0AAD5XVF7_9FUNG</name>
<evidence type="ECO:0000256" key="4">
    <source>
        <dbReference type="ARBA" id="ARBA00022741"/>
    </source>
</evidence>
<gene>
    <name evidence="10" type="ORF">HDU87_005145</name>
</gene>